<gene>
    <name evidence="1" type="ORF">BEK98_27820</name>
</gene>
<dbReference type="RefSeq" id="WP_208643263.1">
    <property type="nucleotide sequence ID" value="NZ_MCGQ01000026.1"/>
</dbReference>
<comment type="caution">
    <text evidence="1">The sequence shown here is derived from an EMBL/GenBank/DDBJ whole genome shotgun (WGS) entry which is preliminary data.</text>
</comment>
<keyword evidence="2" id="KW-1185">Reference proteome</keyword>
<proteinExistence type="predicted"/>
<evidence type="ECO:0000313" key="1">
    <source>
        <dbReference type="EMBL" id="OXY91905.1"/>
    </source>
</evidence>
<name>A0A233S8A7_STRDA</name>
<dbReference type="Pfam" id="PF05331">
    <property type="entry name" value="DUF742"/>
    <property type="match status" value="1"/>
</dbReference>
<dbReference type="InterPro" id="IPR007995">
    <property type="entry name" value="DUF742"/>
</dbReference>
<organism evidence="1 2">
    <name type="scientific">Streptomyces diastatochromogenes</name>
    <dbReference type="NCBI Taxonomy" id="42236"/>
    <lineage>
        <taxon>Bacteria</taxon>
        <taxon>Bacillati</taxon>
        <taxon>Actinomycetota</taxon>
        <taxon>Actinomycetes</taxon>
        <taxon>Kitasatosporales</taxon>
        <taxon>Streptomycetaceae</taxon>
        <taxon>Streptomyces</taxon>
    </lineage>
</organism>
<sequence>MVRAYVRTRGHSSPSRDGLTLTTLVRAADRPLHGLDVEALRVMRICRGPLSIAEIASLLDLPPTVALIVVSGLLDTGHLDSPAPAGQPDISVLEEVLNGLRALAVR</sequence>
<protein>
    <recommendedName>
        <fullName evidence="3">DUF742 domain-containing protein</fullName>
    </recommendedName>
</protein>
<dbReference type="AlphaFoldDB" id="A0A233S8A7"/>
<evidence type="ECO:0000313" key="2">
    <source>
        <dbReference type="Proteomes" id="UP000215483"/>
    </source>
</evidence>
<dbReference type="EMBL" id="MCGQ01000026">
    <property type="protein sequence ID" value="OXY91905.1"/>
    <property type="molecule type" value="Genomic_DNA"/>
</dbReference>
<accession>A0A233S8A7</accession>
<dbReference type="PANTHER" id="PTHR36221">
    <property type="entry name" value="DUF742 DOMAIN-CONTAINING PROTEIN"/>
    <property type="match status" value="1"/>
</dbReference>
<reference evidence="1 2" key="1">
    <citation type="submission" date="2016-07" db="EMBL/GenBank/DDBJ databases">
        <title>Draft genome of Streptomyces diastatochromogenes.</title>
        <authorList>
            <person name="Podduturi R."/>
            <person name="Lukassen M.B."/>
            <person name="Clausen N."/>
            <person name="Nielsen J.L."/>
            <person name="Jorgensen N.O."/>
        </authorList>
    </citation>
    <scope>NUCLEOTIDE SEQUENCE [LARGE SCALE GENOMIC DNA]</scope>
    <source>
        <strain evidence="1 2">DSM 40608</strain>
    </source>
</reference>
<dbReference type="PANTHER" id="PTHR36221:SF1">
    <property type="entry name" value="DUF742 DOMAIN-CONTAINING PROTEIN"/>
    <property type="match status" value="1"/>
</dbReference>
<evidence type="ECO:0008006" key="3">
    <source>
        <dbReference type="Google" id="ProtNLM"/>
    </source>
</evidence>
<dbReference type="Proteomes" id="UP000215483">
    <property type="component" value="Unassembled WGS sequence"/>
</dbReference>